<dbReference type="RefSeq" id="WP_038182885.1">
    <property type="nucleotide sequence ID" value="NZ_ASQA01000013.1"/>
</dbReference>
<accession>W4F486</accession>
<reference evidence="1 2" key="1">
    <citation type="journal article" date="2014" name="BMC Genomics">
        <title>Genomic comparison of sporeforming bacilli isolated from milk.</title>
        <authorList>
            <person name="Moreno Switt A.I."/>
            <person name="Andrus A.D."/>
            <person name="Ranieri M.L."/>
            <person name="Orsi R.H."/>
            <person name="Ivy R."/>
            <person name="den Bakker H.C."/>
            <person name="Martin N.H."/>
            <person name="Wiedmann M."/>
            <person name="Boor K.J."/>
        </authorList>
    </citation>
    <scope>NUCLEOTIDE SEQUENCE [LARGE SCALE GENOMIC DNA]</scope>
    <source>
        <strain evidence="1 2">FSL R5-213</strain>
    </source>
</reference>
<dbReference type="Proteomes" id="UP000019062">
    <property type="component" value="Unassembled WGS sequence"/>
</dbReference>
<keyword evidence="2" id="KW-1185">Reference proteome</keyword>
<evidence type="ECO:0000313" key="1">
    <source>
        <dbReference type="EMBL" id="ETT86876.1"/>
    </source>
</evidence>
<dbReference type="EMBL" id="ASQA01000013">
    <property type="protein sequence ID" value="ETT86876.1"/>
    <property type="molecule type" value="Genomic_DNA"/>
</dbReference>
<organism evidence="1 2">
    <name type="scientific">Viridibacillus arenosi FSL R5-213</name>
    <dbReference type="NCBI Taxonomy" id="1227360"/>
    <lineage>
        <taxon>Bacteria</taxon>
        <taxon>Bacillati</taxon>
        <taxon>Bacillota</taxon>
        <taxon>Bacilli</taxon>
        <taxon>Bacillales</taxon>
        <taxon>Caryophanaceae</taxon>
        <taxon>Viridibacillus</taxon>
    </lineage>
</organism>
<comment type="caution">
    <text evidence="1">The sequence shown here is derived from an EMBL/GenBank/DDBJ whole genome shotgun (WGS) entry which is preliminary data.</text>
</comment>
<evidence type="ECO:0000313" key="2">
    <source>
        <dbReference type="Proteomes" id="UP000019062"/>
    </source>
</evidence>
<proteinExistence type="predicted"/>
<name>W4F486_9BACL</name>
<gene>
    <name evidence="1" type="ORF">C176_09187</name>
</gene>
<dbReference type="AlphaFoldDB" id="W4F486"/>
<protein>
    <submittedName>
        <fullName evidence="1">Uncharacterized protein</fullName>
    </submittedName>
</protein>
<sequence>MFEVLEVNHFNFYSFNKLLLPAYFKQLEKFGNDIMGVGAISHTEPVGLLLVNLDTSSKIASIIHFVVNAENNEIDIIELLLDKVEELLEVGGFYTTDLTISINQSVEGVQKILLQRAEYKFGNYP</sequence>